<evidence type="ECO:0000256" key="1">
    <source>
        <dbReference type="SAM" id="MobiDB-lite"/>
    </source>
</evidence>
<sequence>MTYPKKIYSALFLLLLTTAVNAQDIYKWVDAQGVTHYGQTPPQNTKKITVFKTYGQTTSSASSTLPPDQSSQKPVVGILTNSGTIQNSTTEGNSSAKLPQ</sequence>
<keyword evidence="5" id="KW-1185">Reference proteome</keyword>
<evidence type="ECO:0000259" key="3">
    <source>
        <dbReference type="Pfam" id="PF13511"/>
    </source>
</evidence>
<protein>
    <recommendedName>
        <fullName evidence="3">DUF4124 domain-containing protein</fullName>
    </recommendedName>
</protein>
<evidence type="ECO:0000256" key="2">
    <source>
        <dbReference type="SAM" id="SignalP"/>
    </source>
</evidence>
<keyword evidence="2" id="KW-0732">Signal</keyword>
<reference evidence="5" key="1">
    <citation type="submission" date="2016-09" db="EMBL/GenBank/DDBJ databases">
        <authorList>
            <person name="Varghese N."/>
            <person name="Submissions S."/>
        </authorList>
    </citation>
    <scope>NUCLEOTIDE SEQUENCE [LARGE SCALE GENOMIC DNA]</scope>
    <source>
        <strain evidence="5">ANC 4422</strain>
    </source>
</reference>
<dbReference type="STRING" id="1219383.SAMN05421733_10161"/>
<accession>A0A1G6GGS2</accession>
<gene>
    <name evidence="4" type="ORF">SAMN05421733_10161</name>
</gene>
<feature type="chain" id="PRO_5017466144" description="DUF4124 domain-containing protein" evidence="2">
    <location>
        <begin position="23"/>
        <end position="100"/>
    </location>
</feature>
<dbReference type="AlphaFoldDB" id="A0A1G6GGS2"/>
<feature type="region of interest" description="Disordered" evidence="1">
    <location>
        <begin position="58"/>
        <end position="100"/>
    </location>
</feature>
<evidence type="ECO:0000313" key="4">
    <source>
        <dbReference type="EMBL" id="SDB81023.1"/>
    </source>
</evidence>
<proteinExistence type="predicted"/>
<feature type="signal peptide" evidence="2">
    <location>
        <begin position="1"/>
        <end position="22"/>
    </location>
</feature>
<dbReference type="EMBL" id="FMYL01000001">
    <property type="protein sequence ID" value="SDB81023.1"/>
    <property type="molecule type" value="Genomic_DNA"/>
</dbReference>
<dbReference type="Proteomes" id="UP000242501">
    <property type="component" value="Unassembled WGS sequence"/>
</dbReference>
<organism evidence="4 5">
    <name type="scientific">Acinetobacter boissieri</name>
    <dbReference type="NCBI Taxonomy" id="1219383"/>
    <lineage>
        <taxon>Bacteria</taxon>
        <taxon>Pseudomonadati</taxon>
        <taxon>Pseudomonadota</taxon>
        <taxon>Gammaproteobacteria</taxon>
        <taxon>Moraxellales</taxon>
        <taxon>Moraxellaceae</taxon>
        <taxon>Acinetobacter</taxon>
    </lineage>
</organism>
<evidence type="ECO:0000313" key="5">
    <source>
        <dbReference type="Proteomes" id="UP000242501"/>
    </source>
</evidence>
<dbReference type="InterPro" id="IPR025392">
    <property type="entry name" value="DUF4124"/>
</dbReference>
<dbReference type="RefSeq" id="WP_092746337.1">
    <property type="nucleotide sequence ID" value="NZ_FMYL01000001.1"/>
</dbReference>
<dbReference type="Pfam" id="PF13511">
    <property type="entry name" value="DUF4124"/>
    <property type="match status" value="1"/>
</dbReference>
<name>A0A1G6GGS2_9GAMM</name>
<feature type="domain" description="DUF4124" evidence="3">
    <location>
        <begin position="12"/>
        <end position="63"/>
    </location>
</feature>